<gene>
    <name evidence="3" type="ORF">GC722_15390</name>
</gene>
<dbReference type="AlphaFoldDB" id="A0A6A9UZG3"/>
<dbReference type="CDD" id="cd05379">
    <property type="entry name" value="CAP_bacterial"/>
    <property type="match status" value="1"/>
</dbReference>
<protein>
    <recommendedName>
        <fullName evidence="2">SCP domain-containing protein</fullName>
    </recommendedName>
</protein>
<feature type="chain" id="PRO_5039313936" description="SCP domain-containing protein" evidence="1">
    <location>
        <begin position="29"/>
        <end position="154"/>
    </location>
</feature>
<evidence type="ECO:0000259" key="2">
    <source>
        <dbReference type="Pfam" id="PF00188"/>
    </source>
</evidence>
<reference evidence="3 4" key="1">
    <citation type="submission" date="2019-12" db="EMBL/GenBank/DDBJ databases">
        <title>Auraticoccus cholistani sp. nov., an actinomycete isolated from soil of Cholistan desert.</title>
        <authorList>
            <person name="Cheema M.T."/>
        </authorList>
    </citation>
    <scope>NUCLEOTIDE SEQUENCE [LARGE SCALE GENOMIC DNA]</scope>
    <source>
        <strain evidence="3 4">F435</strain>
    </source>
</reference>
<sequence length="154" mass="16718">MSTRRIARALAAVALAMTVGLVAPTTGAEAVTAQEYAVDVRNQTNKERTSRGLSSLSYYSCLKTYSERQAKAMAKAKRIYHQQLGPILTACKLSRVGENVAMGYPSGYRTVKGWMGSPGHRANILNSQFKVMAVSAAKGSDGRWYVAQVLGTRR</sequence>
<evidence type="ECO:0000256" key="1">
    <source>
        <dbReference type="SAM" id="SignalP"/>
    </source>
</evidence>
<dbReference type="Pfam" id="PF00188">
    <property type="entry name" value="CAP"/>
    <property type="match status" value="1"/>
</dbReference>
<dbReference type="RefSeq" id="WP_156611576.1">
    <property type="nucleotide sequence ID" value="NZ_WPCU01000010.1"/>
</dbReference>
<dbReference type="Gene3D" id="3.40.33.10">
    <property type="entry name" value="CAP"/>
    <property type="match status" value="1"/>
</dbReference>
<dbReference type="InterPro" id="IPR014044">
    <property type="entry name" value="CAP_dom"/>
</dbReference>
<evidence type="ECO:0000313" key="3">
    <source>
        <dbReference type="EMBL" id="MVA77394.1"/>
    </source>
</evidence>
<proteinExistence type="predicted"/>
<evidence type="ECO:0000313" key="4">
    <source>
        <dbReference type="Proteomes" id="UP000435304"/>
    </source>
</evidence>
<organism evidence="3 4">
    <name type="scientific">Auraticoccus cholistanensis</name>
    <dbReference type="NCBI Taxonomy" id="2656650"/>
    <lineage>
        <taxon>Bacteria</taxon>
        <taxon>Bacillati</taxon>
        <taxon>Actinomycetota</taxon>
        <taxon>Actinomycetes</taxon>
        <taxon>Propionibacteriales</taxon>
        <taxon>Propionibacteriaceae</taxon>
        <taxon>Auraticoccus</taxon>
    </lineage>
</organism>
<dbReference type="InterPro" id="IPR035940">
    <property type="entry name" value="CAP_sf"/>
</dbReference>
<dbReference type="SUPFAM" id="SSF55797">
    <property type="entry name" value="PR-1-like"/>
    <property type="match status" value="1"/>
</dbReference>
<keyword evidence="4" id="KW-1185">Reference proteome</keyword>
<feature type="domain" description="SCP" evidence="2">
    <location>
        <begin position="42"/>
        <end position="146"/>
    </location>
</feature>
<dbReference type="EMBL" id="WPCU01000010">
    <property type="protein sequence ID" value="MVA77394.1"/>
    <property type="molecule type" value="Genomic_DNA"/>
</dbReference>
<comment type="caution">
    <text evidence="3">The sequence shown here is derived from an EMBL/GenBank/DDBJ whole genome shotgun (WGS) entry which is preliminary data.</text>
</comment>
<name>A0A6A9UZG3_9ACTN</name>
<dbReference type="PANTHER" id="PTHR31157">
    <property type="entry name" value="SCP DOMAIN-CONTAINING PROTEIN"/>
    <property type="match status" value="1"/>
</dbReference>
<dbReference type="Proteomes" id="UP000435304">
    <property type="component" value="Unassembled WGS sequence"/>
</dbReference>
<accession>A0A6A9UZG3</accession>
<keyword evidence="1" id="KW-0732">Signal</keyword>
<dbReference type="PANTHER" id="PTHR31157:SF1">
    <property type="entry name" value="SCP DOMAIN-CONTAINING PROTEIN"/>
    <property type="match status" value="1"/>
</dbReference>
<feature type="signal peptide" evidence="1">
    <location>
        <begin position="1"/>
        <end position="28"/>
    </location>
</feature>